<protein>
    <submittedName>
        <fullName evidence="3">Uncharacterized protein</fullName>
    </submittedName>
</protein>
<sequence>MDTFSAGTVSSKGEAARMTDQEVGIGARELQAAAQYALGQNPFVLSHALTASATEQTLRSALPPDDKDNNLARRRAEGAGAGSSGRSHDSAPRRRGKNGSLDNANVTKTFQTYRTDRGITNELRHNNAELTKKLESLEHALRQSSRREKSMARENATYMAELKGLQLAYREKVKEVDELRDQLRQLERPHRMGALPPYLSAKRTSEPTAAVALATAAAAAAAAAASTSTSMTTLAEEQHPMDGEPPVDAADKLVRRERARAPPAGYYAGRLVGRWLLPFYTD</sequence>
<organism evidence="3 4">
    <name type="scientific">Pycnococcus provasolii</name>
    <dbReference type="NCBI Taxonomy" id="41880"/>
    <lineage>
        <taxon>Eukaryota</taxon>
        <taxon>Viridiplantae</taxon>
        <taxon>Chlorophyta</taxon>
        <taxon>Pseudoscourfieldiophyceae</taxon>
        <taxon>Pseudoscourfieldiales</taxon>
        <taxon>Pycnococcaceae</taxon>
        <taxon>Pycnococcus</taxon>
    </lineage>
</organism>
<accession>A0A830H2M5</accession>
<evidence type="ECO:0000313" key="4">
    <source>
        <dbReference type="Proteomes" id="UP000660262"/>
    </source>
</evidence>
<keyword evidence="1" id="KW-0175">Coiled coil</keyword>
<gene>
    <name evidence="3" type="ORF">PPROV_000013100</name>
</gene>
<keyword evidence="4" id="KW-1185">Reference proteome</keyword>
<feature type="coiled-coil region" evidence="1">
    <location>
        <begin position="120"/>
        <end position="189"/>
    </location>
</feature>
<reference evidence="3" key="1">
    <citation type="submission" date="2020-10" db="EMBL/GenBank/DDBJ databases">
        <title>Unveiling of a novel bifunctional photoreceptor, Dualchrome1, isolated from a cosmopolitan green alga.</title>
        <authorList>
            <person name="Suzuki S."/>
            <person name="Kawachi M."/>
        </authorList>
    </citation>
    <scope>NUCLEOTIDE SEQUENCE</scope>
    <source>
        <strain evidence="3">NIES 2893</strain>
    </source>
</reference>
<proteinExistence type="predicted"/>
<evidence type="ECO:0000313" key="3">
    <source>
        <dbReference type="EMBL" id="GHP01375.1"/>
    </source>
</evidence>
<evidence type="ECO:0000256" key="1">
    <source>
        <dbReference type="SAM" id="Coils"/>
    </source>
</evidence>
<feature type="compositionally biased region" description="Polar residues" evidence="2">
    <location>
        <begin position="100"/>
        <end position="113"/>
    </location>
</feature>
<feature type="region of interest" description="Disordered" evidence="2">
    <location>
        <begin position="76"/>
        <end position="113"/>
    </location>
</feature>
<name>A0A830H2M5_9CHLO</name>
<dbReference type="EMBL" id="BNJQ01000001">
    <property type="protein sequence ID" value="GHP01375.1"/>
    <property type="molecule type" value="Genomic_DNA"/>
</dbReference>
<comment type="caution">
    <text evidence="3">The sequence shown here is derived from an EMBL/GenBank/DDBJ whole genome shotgun (WGS) entry which is preliminary data.</text>
</comment>
<evidence type="ECO:0000256" key="2">
    <source>
        <dbReference type="SAM" id="MobiDB-lite"/>
    </source>
</evidence>
<dbReference type="AlphaFoldDB" id="A0A830H2M5"/>
<dbReference type="Proteomes" id="UP000660262">
    <property type="component" value="Unassembled WGS sequence"/>
</dbReference>